<dbReference type="Pfam" id="PF13392">
    <property type="entry name" value="HNH_3"/>
    <property type="match status" value="1"/>
</dbReference>
<reference evidence="3 4" key="1">
    <citation type="submission" date="2024-04" db="EMBL/GenBank/DDBJ databases">
        <title>Tritrichomonas musculus Genome.</title>
        <authorList>
            <person name="Alves-Ferreira E."/>
            <person name="Grigg M."/>
            <person name="Lorenzi H."/>
            <person name="Galac M."/>
        </authorList>
    </citation>
    <scope>NUCLEOTIDE SEQUENCE [LARGE SCALE GENOMIC DNA]</scope>
    <source>
        <strain evidence="3 4">EAF2021</strain>
    </source>
</reference>
<protein>
    <recommendedName>
        <fullName evidence="2">HNH nuclease domain-containing protein</fullName>
    </recommendedName>
</protein>
<proteinExistence type="predicted"/>
<dbReference type="InterPro" id="IPR044925">
    <property type="entry name" value="His-Me_finger_sf"/>
</dbReference>
<sequence length="266" mass="31428">MATEAVTEIERLQQIIESLKQENLELMKHNHLLQEENSKLTELLEQVDEISTTDDDDDDDDDDIEGPVDEEADCEENSKWLPLKGFDDYVIKNYYPYDIKRISTGHIVKECDHGDGYIRANLLLGNKHKNCRKHVLVARQFIPNDDPKNKRFVDHINKHRDDNHTTNLRWVTPSANNKNKSSHRGIEYEYVKEIPDDAIVVDSYGKYKFEDYYFHDDKFYFYNGIEYRILHICTNKNGCKYVGAMNTEGQRTSIWYSKFKQIYNLE</sequence>
<dbReference type="Proteomes" id="UP001470230">
    <property type="component" value="Unassembled WGS sequence"/>
</dbReference>
<feature type="domain" description="HNH nuclease" evidence="2">
    <location>
        <begin position="132"/>
        <end position="177"/>
    </location>
</feature>
<dbReference type="InterPro" id="IPR003615">
    <property type="entry name" value="HNH_nuc"/>
</dbReference>
<organism evidence="3 4">
    <name type="scientific">Tritrichomonas musculus</name>
    <dbReference type="NCBI Taxonomy" id="1915356"/>
    <lineage>
        <taxon>Eukaryota</taxon>
        <taxon>Metamonada</taxon>
        <taxon>Parabasalia</taxon>
        <taxon>Tritrichomonadida</taxon>
        <taxon>Tritrichomonadidae</taxon>
        <taxon>Tritrichomonas</taxon>
    </lineage>
</organism>
<evidence type="ECO:0000259" key="2">
    <source>
        <dbReference type="Pfam" id="PF13392"/>
    </source>
</evidence>
<evidence type="ECO:0000313" key="4">
    <source>
        <dbReference type="Proteomes" id="UP001470230"/>
    </source>
</evidence>
<evidence type="ECO:0000313" key="3">
    <source>
        <dbReference type="EMBL" id="KAK8883720.1"/>
    </source>
</evidence>
<accession>A0ABR2JY01</accession>
<gene>
    <name evidence="3" type="ORF">M9Y10_042818</name>
</gene>
<keyword evidence="4" id="KW-1185">Reference proteome</keyword>
<evidence type="ECO:0000256" key="1">
    <source>
        <dbReference type="SAM" id="MobiDB-lite"/>
    </source>
</evidence>
<feature type="region of interest" description="Disordered" evidence="1">
    <location>
        <begin position="50"/>
        <end position="70"/>
    </location>
</feature>
<dbReference type="Gene3D" id="3.90.75.20">
    <property type="match status" value="1"/>
</dbReference>
<dbReference type="SUPFAM" id="SSF54060">
    <property type="entry name" value="His-Me finger endonucleases"/>
    <property type="match status" value="1"/>
</dbReference>
<comment type="caution">
    <text evidence="3">The sequence shown here is derived from an EMBL/GenBank/DDBJ whole genome shotgun (WGS) entry which is preliminary data.</text>
</comment>
<dbReference type="EMBL" id="JAPFFF010000008">
    <property type="protein sequence ID" value="KAK8883720.1"/>
    <property type="molecule type" value="Genomic_DNA"/>
</dbReference>
<name>A0ABR2JY01_9EUKA</name>